<reference evidence="8 9" key="1">
    <citation type="journal article" date="2016" name="Nat. Commun.">
        <title>Thousands of microbial genomes shed light on interconnected biogeochemical processes in an aquifer system.</title>
        <authorList>
            <person name="Anantharaman K."/>
            <person name="Brown C.T."/>
            <person name="Hug L.A."/>
            <person name="Sharon I."/>
            <person name="Castelle C.J."/>
            <person name="Probst A.J."/>
            <person name="Thomas B.C."/>
            <person name="Singh A."/>
            <person name="Wilkins M.J."/>
            <person name="Karaoz U."/>
            <person name="Brodie E.L."/>
            <person name="Williams K.H."/>
            <person name="Hubbard S.S."/>
            <person name="Banfield J.F."/>
        </authorList>
    </citation>
    <scope>NUCLEOTIDE SEQUENCE [LARGE SCALE GENOMIC DNA]</scope>
</reference>
<dbReference type="GO" id="GO:0042352">
    <property type="term" value="P:GDP-L-fucose salvage"/>
    <property type="evidence" value="ECO:0007669"/>
    <property type="project" value="TreeGrafter"/>
</dbReference>
<dbReference type="PANTHER" id="PTHR32463">
    <property type="entry name" value="L-FUCOSE KINASE"/>
    <property type="match status" value="1"/>
</dbReference>
<dbReference type="Gene3D" id="3.30.230.120">
    <property type="match status" value="1"/>
</dbReference>
<keyword evidence="3" id="KW-0418">Kinase</keyword>
<dbReference type="PRINTS" id="PR00960">
    <property type="entry name" value="LMBPPROTEIN"/>
</dbReference>
<dbReference type="EMBL" id="METM01000013">
    <property type="protein sequence ID" value="OGB90220.1"/>
    <property type="molecule type" value="Genomic_DNA"/>
</dbReference>
<proteinExistence type="inferred from homology"/>
<keyword evidence="1" id="KW-0808">Transferase</keyword>
<dbReference type="Proteomes" id="UP000178724">
    <property type="component" value="Unassembled WGS sequence"/>
</dbReference>
<evidence type="ECO:0000256" key="1">
    <source>
        <dbReference type="ARBA" id="ARBA00022679"/>
    </source>
</evidence>
<name>A0A1F4Q2W8_UNCSA</name>
<dbReference type="PANTHER" id="PTHR32463:SF0">
    <property type="entry name" value="L-FUCOSE KINASE"/>
    <property type="match status" value="1"/>
</dbReference>
<dbReference type="AlphaFoldDB" id="A0A1F4Q2W8"/>
<dbReference type="InterPro" id="IPR014606">
    <property type="entry name" value="Heptose_7-P_kinase"/>
</dbReference>
<dbReference type="SUPFAM" id="SSF55060">
    <property type="entry name" value="GHMP Kinase, C-terminal domain"/>
    <property type="match status" value="1"/>
</dbReference>
<evidence type="ECO:0000256" key="3">
    <source>
        <dbReference type="ARBA" id="ARBA00022777"/>
    </source>
</evidence>
<accession>A0A1F4Q2W8</accession>
<feature type="domain" description="GHMP kinase C-terminal" evidence="7">
    <location>
        <begin position="242"/>
        <end position="309"/>
    </location>
</feature>
<sequence length="329" mass="36987">MIISRTPVRLSFFGGGTDYREFFEREGGAVLGATIDKYIYVSVNRLSEFFEYKIRVGYSRAELVKSVEEIIHPSVRETLKYLGIDGNLDIHIFADLPARTGLGSSSSFTVGFLRALYALLDRKTSKQQLARTAIRIEQELIKENVGCQDQVHAAYGGINIIEFQKAGIQVRPISISKEKKEFWDESLLVFYTGLTRYASDILKEQVENTRSTSKDIELRKMKQMVYQAEKYIIEEKPEAMVEALGALLHESWQQKKRLSSLVTNEAIDEVYNKAVKAGAYGGKLAGAGGGGFMFFLAPLDKKDLIRKAVGLLEVDFKFEAEGSVIIYKS</sequence>
<dbReference type="InterPro" id="IPR036554">
    <property type="entry name" value="GHMP_kinase_C_sf"/>
</dbReference>
<dbReference type="InterPro" id="IPR020568">
    <property type="entry name" value="Ribosomal_Su5_D2-typ_SF"/>
</dbReference>
<evidence type="ECO:0000313" key="8">
    <source>
        <dbReference type="EMBL" id="OGB90220.1"/>
    </source>
</evidence>
<comment type="caution">
    <text evidence="8">The sequence shown here is derived from an EMBL/GenBank/DDBJ whole genome shotgun (WGS) entry which is preliminary data.</text>
</comment>
<dbReference type="Pfam" id="PF00288">
    <property type="entry name" value="GHMP_kinases_N"/>
    <property type="match status" value="1"/>
</dbReference>
<keyword evidence="4" id="KW-0067">ATP-binding</keyword>
<dbReference type="Pfam" id="PF08544">
    <property type="entry name" value="GHMP_kinases_C"/>
    <property type="match status" value="1"/>
</dbReference>
<evidence type="ECO:0000313" key="9">
    <source>
        <dbReference type="Proteomes" id="UP000178724"/>
    </source>
</evidence>
<dbReference type="InterPro" id="IPR001174">
    <property type="entry name" value="HddA/FKP"/>
</dbReference>
<dbReference type="GO" id="GO:0005524">
    <property type="term" value="F:ATP binding"/>
    <property type="evidence" value="ECO:0007669"/>
    <property type="project" value="UniProtKB-KW"/>
</dbReference>
<evidence type="ECO:0000259" key="6">
    <source>
        <dbReference type="Pfam" id="PF00288"/>
    </source>
</evidence>
<dbReference type="PIRSF" id="PIRSF036406">
    <property type="entry name" value="Hept_kin"/>
    <property type="match status" value="1"/>
</dbReference>
<dbReference type="InterPro" id="IPR052203">
    <property type="entry name" value="GHMP_Kinase-Related"/>
</dbReference>
<evidence type="ECO:0000259" key="7">
    <source>
        <dbReference type="Pfam" id="PF08544"/>
    </source>
</evidence>
<protein>
    <recommendedName>
        <fullName evidence="10">GHMP kinase</fullName>
    </recommendedName>
</protein>
<evidence type="ECO:0000256" key="4">
    <source>
        <dbReference type="ARBA" id="ARBA00022840"/>
    </source>
</evidence>
<gene>
    <name evidence="8" type="ORF">A2625_02705</name>
</gene>
<evidence type="ECO:0000256" key="2">
    <source>
        <dbReference type="ARBA" id="ARBA00022741"/>
    </source>
</evidence>
<organism evidence="8 9">
    <name type="scientific">candidate division WOR-1 bacterium RIFCSPHIGHO2_01_FULL_53_15</name>
    <dbReference type="NCBI Taxonomy" id="1802564"/>
    <lineage>
        <taxon>Bacteria</taxon>
        <taxon>Bacillati</taxon>
        <taxon>Saganbacteria</taxon>
    </lineage>
</organism>
<evidence type="ECO:0000256" key="5">
    <source>
        <dbReference type="ARBA" id="ARBA00038121"/>
    </source>
</evidence>
<dbReference type="InterPro" id="IPR013750">
    <property type="entry name" value="GHMP_kinase_C_dom"/>
</dbReference>
<feature type="domain" description="GHMP kinase N-terminal" evidence="6">
    <location>
        <begin position="76"/>
        <end position="157"/>
    </location>
</feature>
<dbReference type="GO" id="GO:0050201">
    <property type="term" value="F:fucokinase activity"/>
    <property type="evidence" value="ECO:0007669"/>
    <property type="project" value="TreeGrafter"/>
</dbReference>
<keyword evidence="2" id="KW-0547">Nucleotide-binding</keyword>
<dbReference type="SUPFAM" id="SSF54211">
    <property type="entry name" value="Ribosomal protein S5 domain 2-like"/>
    <property type="match status" value="1"/>
</dbReference>
<comment type="similarity">
    <text evidence="5">Belongs to the GHMP kinase family.</text>
</comment>
<dbReference type="InterPro" id="IPR006204">
    <property type="entry name" value="GHMP_kinase_N_dom"/>
</dbReference>
<evidence type="ECO:0008006" key="10">
    <source>
        <dbReference type="Google" id="ProtNLM"/>
    </source>
</evidence>